<reference evidence="15" key="1">
    <citation type="submission" date="2020-02" db="EMBL/GenBank/DDBJ databases">
        <authorList>
            <person name="Meier V. D."/>
        </authorList>
    </citation>
    <scope>NUCLEOTIDE SEQUENCE</scope>
    <source>
        <strain evidence="15">AVDCRST_MAG11</strain>
    </source>
</reference>
<dbReference type="GO" id="GO:0005524">
    <property type="term" value="F:ATP binding"/>
    <property type="evidence" value="ECO:0007669"/>
    <property type="project" value="UniProtKB-UniRule"/>
</dbReference>
<feature type="short sequence motif" description="'KMSKS' region" evidence="9">
    <location>
        <begin position="612"/>
        <end position="616"/>
    </location>
</feature>
<dbReference type="Pfam" id="PF13603">
    <property type="entry name" value="tRNA-synt_1_2"/>
    <property type="match status" value="1"/>
</dbReference>
<dbReference type="AlphaFoldDB" id="A0A6J4L048"/>
<evidence type="ECO:0000256" key="3">
    <source>
        <dbReference type="ARBA" id="ARBA00022598"/>
    </source>
</evidence>
<dbReference type="InterPro" id="IPR013155">
    <property type="entry name" value="M/V/L/I-tRNA-synth_anticd-bd"/>
</dbReference>
<dbReference type="InterPro" id="IPR002302">
    <property type="entry name" value="Leu-tRNA-ligase"/>
</dbReference>
<evidence type="ECO:0000313" key="15">
    <source>
        <dbReference type="EMBL" id="CAA9318594.1"/>
    </source>
</evidence>
<evidence type="ECO:0000256" key="7">
    <source>
        <dbReference type="ARBA" id="ARBA00023146"/>
    </source>
</evidence>
<dbReference type="SUPFAM" id="SSF50677">
    <property type="entry name" value="ValRS/IleRS/LeuRS editing domain"/>
    <property type="match status" value="1"/>
</dbReference>
<keyword evidence="7 9" id="KW-0030">Aminoacyl-tRNA synthetase</keyword>
<comment type="caution">
    <text evidence="9">Lacks conserved residue(s) required for the propagation of feature annotation.</text>
</comment>
<accession>A0A6J4L048</accession>
<dbReference type="Pfam" id="PF08264">
    <property type="entry name" value="Anticodon_1"/>
    <property type="match status" value="1"/>
</dbReference>
<dbReference type="InterPro" id="IPR002300">
    <property type="entry name" value="aa-tRNA-synth_Ia"/>
</dbReference>
<evidence type="ECO:0000256" key="6">
    <source>
        <dbReference type="ARBA" id="ARBA00022917"/>
    </source>
</evidence>
<dbReference type="SUPFAM" id="SSF52374">
    <property type="entry name" value="Nucleotidylyl transferase"/>
    <property type="match status" value="1"/>
</dbReference>
<dbReference type="InterPro" id="IPR015413">
    <property type="entry name" value="Methionyl/Leucyl_tRNA_Synth"/>
</dbReference>
<dbReference type="GO" id="GO:0004823">
    <property type="term" value="F:leucine-tRNA ligase activity"/>
    <property type="evidence" value="ECO:0007669"/>
    <property type="project" value="UniProtKB-UniRule"/>
</dbReference>
<protein>
    <recommendedName>
        <fullName evidence="9">Leucine--tRNA ligase</fullName>
        <ecNumber evidence="9">6.1.1.4</ecNumber>
    </recommendedName>
    <alternativeName>
        <fullName evidence="9">Leucyl-tRNA synthetase</fullName>
        <shortName evidence="9">LeuRS</shortName>
    </alternativeName>
</protein>
<dbReference type="InterPro" id="IPR009008">
    <property type="entry name" value="Val/Leu/Ile-tRNA-synth_edit"/>
</dbReference>
<evidence type="ECO:0000259" key="11">
    <source>
        <dbReference type="Pfam" id="PF00133"/>
    </source>
</evidence>
<evidence type="ECO:0000256" key="2">
    <source>
        <dbReference type="ARBA" id="ARBA00022490"/>
    </source>
</evidence>
<evidence type="ECO:0000259" key="13">
    <source>
        <dbReference type="Pfam" id="PF09334"/>
    </source>
</evidence>
<keyword evidence="4 9" id="KW-0547">Nucleotide-binding</keyword>
<dbReference type="EMBL" id="CADCTU010000441">
    <property type="protein sequence ID" value="CAA9318594.1"/>
    <property type="molecule type" value="Genomic_DNA"/>
</dbReference>
<dbReference type="Gene3D" id="3.40.50.620">
    <property type="entry name" value="HUPs"/>
    <property type="match status" value="1"/>
</dbReference>
<dbReference type="FunFam" id="1.10.730.10:FF:000002">
    <property type="entry name" value="Leucine--tRNA ligase"/>
    <property type="match status" value="1"/>
</dbReference>
<dbReference type="GO" id="GO:0006429">
    <property type="term" value="P:leucyl-tRNA aminoacylation"/>
    <property type="evidence" value="ECO:0007669"/>
    <property type="project" value="UniProtKB-UniRule"/>
</dbReference>
<dbReference type="PANTHER" id="PTHR43740:SF2">
    <property type="entry name" value="LEUCINE--TRNA LIGASE, MITOCHONDRIAL"/>
    <property type="match status" value="1"/>
</dbReference>
<dbReference type="InterPro" id="IPR014729">
    <property type="entry name" value="Rossmann-like_a/b/a_fold"/>
</dbReference>
<dbReference type="CDD" id="cd07958">
    <property type="entry name" value="Anticodon_Ia_Leu_BEm"/>
    <property type="match status" value="1"/>
</dbReference>
<gene>
    <name evidence="9" type="primary">leuS</name>
    <name evidence="15" type="ORF">AVDCRST_MAG11-1898</name>
</gene>
<evidence type="ECO:0000256" key="1">
    <source>
        <dbReference type="ARBA" id="ARBA00005594"/>
    </source>
</evidence>
<dbReference type="Gene3D" id="3.90.740.10">
    <property type="entry name" value="Valyl/Leucyl/Isoleucyl-tRNA synthetase, editing domain"/>
    <property type="match status" value="1"/>
</dbReference>
<evidence type="ECO:0000259" key="12">
    <source>
        <dbReference type="Pfam" id="PF08264"/>
    </source>
</evidence>
<dbReference type="EC" id="6.1.1.4" evidence="9"/>
<feature type="domain" description="Methionyl/Leucyl tRNA synthetase" evidence="13">
    <location>
        <begin position="56"/>
        <end position="197"/>
    </location>
</feature>
<feature type="domain" description="Aminoacyl-tRNA synthetase class Ia" evidence="11">
    <location>
        <begin position="450"/>
        <end position="640"/>
    </location>
</feature>
<evidence type="ECO:0000256" key="9">
    <source>
        <dbReference type="HAMAP-Rule" id="MF_00049"/>
    </source>
</evidence>
<evidence type="ECO:0000256" key="4">
    <source>
        <dbReference type="ARBA" id="ARBA00022741"/>
    </source>
</evidence>
<evidence type="ECO:0000259" key="14">
    <source>
        <dbReference type="Pfam" id="PF13603"/>
    </source>
</evidence>
<feature type="domain" description="Leucyl-tRNA synthetase editing" evidence="14">
    <location>
        <begin position="236"/>
        <end position="435"/>
    </location>
</feature>
<dbReference type="InterPro" id="IPR009080">
    <property type="entry name" value="tRNAsynth_Ia_anticodon-bd"/>
</dbReference>
<keyword evidence="3 9" id="KW-0436">Ligase</keyword>
<keyword evidence="2 9" id="KW-0963">Cytoplasm</keyword>
<dbReference type="InterPro" id="IPR025709">
    <property type="entry name" value="Leu_tRNA-synth_edit"/>
</dbReference>
<feature type="binding site" evidence="9">
    <location>
        <position position="615"/>
    </location>
    <ligand>
        <name>ATP</name>
        <dbReference type="ChEBI" id="CHEBI:30616"/>
    </ligand>
</feature>
<evidence type="ECO:0000256" key="8">
    <source>
        <dbReference type="ARBA" id="ARBA00047469"/>
    </source>
</evidence>
<comment type="similarity">
    <text evidence="1 9 10">Belongs to the class-I aminoacyl-tRNA synthetase family.</text>
</comment>
<feature type="domain" description="Methionyl/Valyl/Leucyl/Isoleucyl-tRNA synthetase anticodon-binding" evidence="12">
    <location>
        <begin position="698"/>
        <end position="812"/>
    </location>
</feature>
<dbReference type="PANTHER" id="PTHR43740">
    <property type="entry name" value="LEUCYL-TRNA SYNTHETASE"/>
    <property type="match status" value="1"/>
</dbReference>
<keyword evidence="5 9" id="KW-0067">ATP-binding</keyword>
<dbReference type="SUPFAM" id="SSF47323">
    <property type="entry name" value="Anticodon-binding domain of a subclass of class I aminoacyl-tRNA synthetases"/>
    <property type="match status" value="1"/>
</dbReference>
<dbReference type="GO" id="GO:0002161">
    <property type="term" value="F:aminoacyl-tRNA deacylase activity"/>
    <property type="evidence" value="ECO:0007669"/>
    <property type="project" value="InterPro"/>
</dbReference>
<dbReference type="PRINTS" id="PR00985">
    <property type="entry name" value="TRNASYNTHLEU"/>
</dbReference>
<dbReference type="NCBIfam" id="TIGR00396">
    <property type="entry name" value="leuS_bact"/>
    <property type="match status" value="1"/>
</dbReference>
<name>A0A6J4L048_9BACT</name>
<dbReference type="PROSITE" id="PS00178">
    <property type="entry name" value="AA_TRNA_LIGASE_I"/>
    <property type="match status" value="1"/>
</dbReference>
<dbReference type="HAMAP" id="MF_00049_B">
    <property type="entry name" value="Leu_tRNA_synth_B"/>
    <property type="match status" value="1"/>
</dbReference>
<sequence length="849" mass="93505">MADPVTARASSADPYDPDAYDPQAVEAKWRARWEARGTHRPDLAAGPRPYYQLMMFPYPSAEGLHVGNLYAFTGTDIHGRFQRLQGHTVFEPIGFDAFGIHSENYALKVGAHPMELIPRNVANFRRQLERTGLMVDWSHAVDTTSPEYYKWTQWVFLRLLERGLAYKKQAAVNWCPFDKTVLANEQVVGGRCERCDTPVEQRLLEQWFFRISEYAPRLLANLDTLDWSETTKTAQRNWIGRSEGAEIQFEVVGEQGAVGDTAHGSPPTAHRIAVFTTRPDTLYGATYLVLAPEHPLVDAVTGPAERAAVDAYRAQTAKQDVVARKVDKEKTGVFTGAYALNPATGSPIPVWIADYVLMEYGTGAIMAVPGHDERDFEFAHKFALPIVRVVAGEGETADTPLAAAHTAHEGGVVVNSGPLDGMTPQAAKRAVVEMLEARGAGKAVVNYRLHDWCISRQRYWGPPIPIIYCDACGMQQVPVQDLPVVLPNIPDFRPDDSGVSPLARHAEWYHVPCPECGKPARRETDVSDTFLDSAWYFLRYPSADRADVAFDPALTARWLPVDSYIGGNEHAVLHLLYSRFVTMVLHDMGHVGFEEPFTRFRAHGLIIKDGAKMSKSKGNIINPDEYIDRWGADAFRTYLMALGPFEQGGDFQSGGISGPRRFLDRLWASAVSAVGGGPWAGGEPAAPAHRPPAPPDPAVLRKLHQTIKKVTEDIPRLSYNTAVAAMMEYMNVLRAGERVPHADEVRPLVQLVAPFAPHVAEELWERMGGAESVFDAGWPAFDPTLTVADVVKLAVQVNGKLRGTVELAPDAVQDAAVAAALAVPEIAKWVTGPPRKVVFVPGRLLNLVV</sequence>
<dbReference type="Pfam" id="PF00133">
    <property type="entry name" value="tRNA-synt_1"/>
    <property type="match status" value="1"/>
</dbReference>
<dbReference type="Pfam" id="PF09334">
    <property type="entry name" value="tRNA-synt_1g"/>
    <property type="match status" value="1"/>
</dbReference>
<dbReference type="InterPro" id="IPR001412">
    <property type="entry name" value="aa-tRNA-synth_I_CS"/>
</dbReference>
<comment type="subcellular location">
    <subcellularLocation>
        <location evidence="9">Cytoplasm</location>
    </subcellularLocation>
</comment>
<proteinExistence type="inferred from homology"/>
<comment type="catalytic activity">
    <reaction evidence="8 9">
        <text>tRNA(Leu) + L-leucine + ATP = L-leucyl-tRNA(Leu) + AMP + diphosphate</text>
        <dbReference type="Rhea" id="RHEA:11688"/>
        <dbReference type="Rhea" id="RHEA-COMP:9613"/>
        <dbReference type="Rhea" id="RHEA-COMP:9622"/>
        <dbReference type="ChEBI" id="CHEBI:30616"/>
        <dbReference type="ChEBI" id="CHEBI:33019"/>
        <dbReference type="ChEBI" id="CHEBI:57427"/>
        <dbReference type="ChEBI" id="CHEBI:78442"/>
        <dbReference type="ChEBI" id="CHEBI:78494"/>
        <dbReference type="ChEBI" id="CHEBI:456215"/>
        <dbReference type="EC" id="6.1.1.4"/>
    </reaction>
</comment>
<evidence type="ECO:0000256" key="10">
    <source>
        <dbReference type="RuleBase" id="RU363035"/>
    </source>
</evidence>
<organism evidence="15">
    <name type="scientific">uncultured Gemmatimonadaceae bacterium</name>
    <dbReference type="NCBI Taxonomy" id="246130"/>
    <lineage>
        <taxon>Bacteria</taxon>
        <taxon>Pseudomonadati</taxon>
        <taxon>Gemmatimonadota</taxon>
        <taxon>Gemmatimonadia</taxon>
        <taxon>Gemmatimonadales</taxon>
        <taxon>Gemmatimonadaceae</taxon>
        <taxon>environmental samples</taxon>
    </lineage>
</organism>
<keyword evidence="6 9" id="KW-0648">Protein biosynthesis</keyword>
<dbReference type="Gene3D" id="1.10.730.10">
    <property type="entry name" value="Isoleucyl-tRNA Synthetase, Domain 1"/>
    <property type="match status" value="1"/>
</dbReference>
<evidence type="ECO:0000256" key="5">
    <source>
        <dbReference type="ARBA" id="ARBA00022840"/>
    </source>
</evidence>
<dbReference type="GO" id="GO:0005829">
    <property type="term" value="C:cytosol"/>
    <property type="evidence" value="ECO:0007669"/>
    <property type="project" value="TreeGrafter"/>
</dbReference>